<reference evidence="3" key="1">
    <citation type="submission" date="2017-02" db="UniProtKB">
        <authorList>
            <consortium name="WormBaseParasite"/>
        </authorList>
    </citation>
    <scope>IDENTIFICATION</scope>
</reference>
<dbReference type="AlphaFoldDB" id="A0A0N4TWR5"/>
<gene>
    <name evidence="1" type="ORF">BPAG_LOCUS13313</name>
</gene>
<dbReference type="WBParaSite" id="BPAG_0001338501-mRNA-1">
    <property type="protein sequence ID" value="BPAG_0001338501-mRNA-1"/>
    <property type="gene ID" value="BPAG_0001338501"/>
</dbReference>
<evidence type="ECO:0000313" key="3">
    <source>
        <dbReference type="WBParaSite" id="BPAG_0001338501-mRNA-1"/>
    </source>
</evidence>
<dbReference type="EMBL" id="UZAD01013376">
    <property type="protein sequence ID" value="VDN94498.1"/>
    <property type="molecule type" value="Genomic_DNA"/>
</dbReference>
<accession>A0A0N4TWR5</accession>
<sequence>MEKNSAKHLQTVDKATYELQEKVIAIIWDWISVQVPLDKISLFISKNVDINHIESNESSWAICKKLHRFHSDYDPGIIALISGASAAYGPVLTKLSRCGWHIQLFHPENTSREYAHYGDRNWSIERLLDGEIENININTNFPHTVHFLITELCNNDESLGFLTNITEQYQTRVIYFNEKAAEAIIELKAFDIEG</sequence>
<evidence type="ECO:0000313" key="2">
    <source>
        <dbReference type="Proteomes" id="UP000278627"/>
    </source>
</evidence>
<name>A0A0N4TWR5_BRUPA</name>
<evidence type="ECO:0000313" key="1">
    <source>
        <dbReference type="EMBL" id="VDN94498.1"/>
    </source>
</evidence>
<dbReference type="Proteomes" id="UP000278627">
    <property type="component" value="Unassembled WGS sequence"/>
</dbReference>
<organism evidence="3">
    <name type="scientific">Brugia pahangi</name>
    <name type="common">Filarial nematode worm</name>
    <dbReference type="NCBI Taxonomy" id="6280"/>
    <lineage>
        <taxon>Eukaryota</taxon>
        <taxon>Metazoa</taxon>
        <taxon>Ecdysozoa</taxon>
        <taxon>Nematoda</taxon>
        <taxon>Chromadorea</taxon>
        <taxon>Rhabditida</taxon>
        <taxon>Spirurina</taxon>
        <taxon>Spiruromorpha</taxon>
        <taxon>Filarioidea</taxon>
        <taxon>Onchocercidae</taxon>
        <taxon>Brugia</taxon>
    </lineage>
</organism>
<keyword evidence="2" id="KW-1185">Reference proteome</keyword>
<reference evidence="1 2" key="2">
    <citation type="submission" date="2018-11" db="EMBL/GenBank/DDBJ databases">
        <authorList>
            <consortium name="Pathogen Informatics"/>
        </authorList>
    </citation>
    <scope>NUCLEOTIDE SEQUENCE [LARGE SCALE GENOMIC DNA]</scope>
</reference>
<protein>
    <submittedName>
        <fullName evidence="3">DUF1273 family protein</fullName>
    </submittedName>
</protein>
<proteinExistence type="predicted"/>